<keyword evidence="2" id="KW-1185">Reference proteome</keyword>
<gene>
    <name evidence="1" type="ORF">K469DRAFT_690799</name>
</gene>
<dbReference type="EMBL" id="ML994648">
    <property type="protein sequence ID" value="KAF2182317.1"/>
    <property type="molecule type" value="Genomic_DNA"/>
</dbReference>
<organism evidence="1 2">
    <name type="scientific">Zopfia rhizophila CBS 207.26</name>
    <dbReference type="NCBI Taxonomy" id="1314779"/>
    <lineage>
        <taxon>Eukaryota</taxon>
        <taxon>Fungi</taxon>
        <taxon>Dikarya</taxon>
        <taxon>Ascomycota</taxon>
        <taxon>Pezizomycotina</taxon>
        <taxon>Dothideomycetes</taxon>
        <taxon>Dothideomycetes incertae sedis</taxon>
        <taxon>Zopfiaceae</taxon>
        <taxon>Zopfia</taxon>
    </lineage>
</organism>
<sequence length="379" mass="42251">MRQPVQLLAIISHSVLSCRVSQLITSRTTASTSPVLVIEYSLLLSVIWLSGIVLAQVATLSPRQSSVLPSSQNTELNFAGASEANNPVSFEDKIKCLVSIGTGVPSFTPFKEDLMSICQSLLAIATETEKTAERFARDKSRLDDVRRYYRFNVLRGLEDIGLEDSKWKNAIIAATDRYIESQAVFKQMKACADSMSGREYVGSYRTSLSLQGVPVVNKFVDRLSNMAELEQALLPRRPYGRQKARQLAVEFARMHHLNEILLEITDCNRIEEGRGCRGRSARLPYLGGAEQSFVAAWRAVATRHASMHSSTVIRSRPSMIAMSPHFFAGASDHVEVVARLRRRFRVDGVHELLQDLERRQAADAATIEGEQAEVMLRHG</sequence>
<evidence type="ECO:0000313" key="1">
    <source>
        <dbReference type="EMBL" id="KAF2182317.1"/>
    </source>
</evidence>
<reference evidence="1" key="1">
    <citation type="journal article" date="2020" name="Stud. Mycol.">
        <title>101 Dothideomycetes genomes: a test case for predicting lifestyles and emergence of pathogens.</title>
        <authorList>
            <person name="Haridas S."/>
            <person name="Albert R."/>
            <person name="Binder M."/>
            <person name="Bloem J."/>
            <person name="Labutti K."/>
            <person name="Salamov A."/>
            <person name="Andreopoulos B."/>
            <person name="Baker S."/>
            <person name="Barry K."/>
            <person name="Bills G."/>
            <person name="Bluhm B."/>
            <person name="Cannon C."/>
            <person name="Castanera R."/>
            <person name="Culley D."/>
            <person name="Daum C."/>
            <person name="Ezra D."/>
            <person name="Gonzalez J."/>
            <person name="Henrissat B."/>
            <person name="Kuo A."/>
            <person name="Liang C."/>
            <person name="Lipzen A."/>
            <person name="Lutzoni F."/>
            <person name="Magnuson J."/>
            <person name="Mondo S."/>
            <person name="Nolan M."/>
            <person name="Ohm R."/>
            <person name="Pangilinan J."/>
            <person name="Park H.-J."/>
            <person name="Ramirez L."/>
            <person name="Alfaro M."/>
            <person name="Sun H."/>
            <person name="Tritt A."/>
            <person name="Yoshinaga Y."/>
            <person name="Zwiers L.-H."/>
            <person name="Turgeon B."/>
            <person name="Goodwin S."/>
            <person name="Spatafora J."/>
            <person name="Crous P."/>
            <person name="Grigoriev I."/>
        </authorList>
    </citation>
    <scope>NUCLEOTIDE SEQUENCE</scope>
    <source>
        <strain evidence="1">CBS 207.26</strain>
    </source>
</reference>
<dbReference type="Proteomes" id="UP000800200">
    <property type="component" value="Unassembled WGS sequence"/>
</dbReference>
<dbReference type="PROSITE" id="PS51257">
    <property type="entry name" value="PROKAR_LIPOPROTEIN"/>
    <property type="match status" value="1"/>
</dbReference>
<proteinExistence type="predicted"/>
<name>A0A6A6DRS1_9PEZI</name>
<evidence type="ECO:0000313" key="2">
    <source>
        <dbReference type="Proteomes" id="UP000800200"/>
    </source>
</evidence>
<dbReference type="OrthoDB" id="6612291at2759"/>
<accession>A0A6A6DRS1</accession>
<dbReference type="AlphaFoldDB" id="A0A6A6DRS1"/>
<protein>
    <submittedName>
        <fullName evidence="1">Uncharacterized protein</fullName>
    </submittedName>
</protein>